<name>A0A9P6QHE7_9FUNG</name>
<feature type="region of interest" description="Disordered" evidence="1">
    <location>
        <begin position="482"/>
        <end position="554"/>
    </location>
</feature>
<feature type="region of interest" description="Disordered" evidence="1">
    <location>
        <begin position="265"/>
        <end position="317"/>
    </location>
</feature>
<feature type="compositionally biased region" description="Polar residues" evidence="1">
    <location>
        <begin position="898"/>
        <end position="909"/>
    </location>
</feature>
<feature type="region of interest" description="Disordered" evidence="1">
    <location>
        <begin position="368"/>
        <end position="395"/>
    </location>
</feature>
<comment type="caution">
    <text evidence="2">The sequence shown here is derived from an EMBL/GenBank/DDBJ whole genome shotgun (WGS) entry which is preliminary data.</text>
</comment>
<feature type="compositionally biased region" description="Low complexity" evidence="1">
    <location>
        <begin position="666"/>
        <end position="681"/>
    </location>
</feature>
<dbReference type="AlphaFoldDB" id="A0A9P6QHE7"/>
<keyword evidence="3" id="KW-1185">Reference proteome</keyword>
<accession>A0A9P6QHE7</accession>
<dbReference type="EMBL" id="JAAAJA010000019">
    <property type="protein sequence ID" value="KAG0266283.1"/>
    <property type="molecule type" value="Genomic_DNA"/>
</dbReference>
<feature type="region of interest" description="Disordered" evidence="1">
    <location>
        <begin position="573"/>
        <end position="695"/>
    </location>
</feature>
<sequence>MPTEIMLTKCLVSKRPRAVEKAIAAAAAVLEMPSLITPQQSPPIKNRYAIASAMIPPTTQTTTTMISWPMDMEGRVETTSVPAPTLSTASTINTVVSESPFISGNGVNVLSGASSLHLTAIAGASPTVGGGSEMPEGYLKMDCLPKDKDVRIPDTPALDVLKKLDSSLQQPLATGAEETTVYAVHTIGPDDAKSESATPESVPSERVPLTEQQLRILSDPVTTRLLEAIQPWLSQNTRPATTAQALQSDSEPKAFGDQVALSGSVHEEDAEHPGMSKDGGSKVDMSADALSKPDQDTDVGLAGMSKDGNDNTDVSTNLDVSKNMNALEPTGDTADGMMEDGAMDRGSDADMSIDIPESTLSSIIYSQDAMSQASPDNDDRQATSISQSGDGGPRMTLTATGGVLSAGGEDGLGIKGETDSVKPLAKAPLEAKALDATVLDVAASSQDLPTDLFVTALLGSLVAAPTDVGDLPISDANVSEATSVRESDRPVVASMESVSTESKFRGSASPRDEPMEDAQILMEASPEQKPMEEPFDDTPTSMEDATTPSKNENSIDVLQAKVQNNVAVEPQGAEILSAESVSNRVVEPETETKPQTKPETEKKPEQKKTPESEPEMGDLAESISDVETEGPQTVPDVEASSFAGNAESHQESGPGNKGNAVRLRPRSLTTPSSPSYSSARSSSHREGPGPQPYASWHFVPGSDLAFLSEMQASNADLKRFRRESQWLEERVCRPKRDTTSDQILDKALGLTKTVRHPHPGRDVSAPSRPTKQDNLSDNKALATAVRLSADTRLAISMVKSQLQEDWEDQMRLEADQATLHRTLARTQIRIEETQRLEEQAEQQMKEMTAKQTERELELERVRNLERACLEMKEKQRIQAEKEIWQLETTLKQLQEQQGSTPTLTMTPTPAESAAIRDPGTT</sequence>
<feature type="compositionally biased region" description="Basic and acidic residues" evidence="1">
    <location>
        <begin position="586"/>
        <end position="611"/>
    </location>
</feature>
<feature type="region of interest" description="Disordered" evidence="1">
    <location>
        <begin position="751"/>
        <end position="776"/>
    </location>
</feature>
<feature type="region of interest" description="Disordered" evidence="1">
    <location>
        <begin position="189"/>
        <end position="209"/>
    </location>
</feature>
<gene>
    <name evidence="2" type="ORF">BG011_002691</name>
</gene>
<feature type="compositionally biased region" description="Acidic residues" evidence="1">
    <location>
        <begin position="612"/>
        <end position="628"/>
    </location>
</feature>
<feature type="compositionally biased region" description="Basic and acidic residues" evidence="1">
    <location>
        <begin position="265"/>
        <end position="281"/>
    </location>
</feature>
<evidence type="ECO:0000313" key="3">
    <source>
        <dbReference type="Proteomes" id="UP000726737"/>
    </source>
</evidence>
<organism evidence="2 3">
    <name type="scientific">Mortierella polycephala</name>
    <dbReference type="NCBI Taxonomy" id="41804"/>
    <lineage>
        <taxon>Eukaryota</taxon>
        <taxon>Fungi</taxon>
        <taxon>Fungi incertae sedis</taxon>
        <taxon>Mucoromycota</taxon>
        <taxon>Mortierellomycotina</taxon>
        <taxon>Mortierellomycetes</taxon>
        <taxon>Mortierellales</taxon>
        <taxon>Mortierellaceae</taxon>
        <taxon>Mortierella</taxon>
    </lineage>
</organism>
<reference evidence="2" key="1">
    <citation type="journal article" date="2020" name="Fungal Divers.">
        <title>Resolving the Mortierellaceae phylogeny through synthesis of multi-gene phylogenetics and phylogenomics.</title>
        <authorList>
            <person name="Vandepol N."/>
            <person name="Liber J."/>
            <person name="Desiro A."/>
            <person name="Na H."/>
            <person name="Kennedy M."/>
            <person name="Barry K."/>
            <person name="Grigoriev I.V."/>
            <person name="Miller A.N."/>
            <person name="O'Donnell K."/>
            <person name="Stajich J.E."/>
            <person name="Bonito G."/>
        </authorList>
    </citation>
    <scope>NUCLEOTIDE SEQUENCE</scope>
    <source>
        <strain evidence="2">KOD948</strain>
    </source>
</reference>
<dbReference type="OrthoDB" id="2449188at2759"/>
<evidence type="ECO:0000313" key="2">
    <source>
        <dbReference type="EMBL" id="KAG0266283.1"/>
    </source>
</evidence>
<proteinExistence type="predicted"/>
<feature type="compositionally biased region" description="Polar residues" evidence="1">
    <location>
        <begin position="538"/>
        <end position="554"/>
    </location>
</feature>
<dbReference type="Proteomes" id="UP000726737">
    <property type="component" value="Unassembled WGS sequence"/>
</dbReference>
<feature type="region of interest" description="Disordered" evidence="1">
    <location>
        <begin position="893"/>
        <end position="921"/>
    </location>
</feature>
<protein>
    <submittedName>
        <fullName evidence="2">Uncharacterized protein</fullName>
    </submittedName>
</protein>
<evidence type="ECO:0000256" key="1">
    <source>
        <dbReference type="SAM" id="MobiDB-lite"/>
    </source>
</evidence>